<evidence type="ECO:0000313" key="1">
    <source>
        <dbReference type="EMBL" id="XAH74625.1"/>
    </source>
</evidence>
<evidence type="ECO:0000313" key="2">
    <source>
        <dbReference type="Proteomes" id="UP001451571"/>
    </source>
</evidence>
<name>A0ABZ3EYJ4_9FIRM</name>
<keyword evidence="2" id="KW-1185">Reference proteome</keyword>
<gene>
    <name evidence="1" type="ORF">V6984_02350</name>
</gene>
<dbReference type="Proteomes" id="UP001451571">
    <property type="component" value="Chromosome"/>
</dbReference>
<dbReference type="EMBL" id="CP146256">
    <property type="protein sequence ID" value="XAH74625.1"/>
    <property type="molecule type" value="Genomic_DNA"/>
</dbReference>
<accession>A0ABZ3EYJ4</accession>
<sequence>MYHEFLVNQSIDLNGKVKVNFIDEKYINWSYETQLVPRAKTDTPIFPIIVSGNALIQEKPTGRETKCTKLENGNISFIDDYSVPGGFLICVTSPPGYEPSIVKLKSMPTYSNRGYNDIIPAHFEIKSNRAINKSSVIMHVLERAYFGVCIEFSKIDGVVKNYDRYWFNDPYDLTLHLVNKQFEIVDFDKIHSIHPDHDEQDIHELVQVLNDIVQMLKSENEVMTPSIKDKLSRIIPKIVAGSSSAVTLIDSYKNAGIIGELLSTLVKLFGN</sequence>
<reference evidence="1 2" key="1">
    <citation type="submission" date="2024-02" db="EMBL/GenBank/DDBJ databases">
        <title>Bacterial strain from lacustrine sediment.</title>
        <authorList>
            <person name="Petit C."/>
            <person name="Fadhlaoui K."/>
        </authorList>
    </citation>
    <scope>NUCLEOTIDE SEQUENCE [LARGE SCALE GENOMIC DNA]</scope>
    <source>
        <strain evidence="1 2">IPX-CK</strain>
    </source>
</reference>
<organism evidence="1 2">
    <name type="scientific">Kineothrix sedimenti</name>
    <dbReference type="NCBI Taxonomy" id="3123317"/>
    <lineage>
        <taxon>Bacteria</taxon>
        <taxon>Bacillati</taxon>
        <taxon>Bacillota</taxon>
        <taxon>Clostridia</taxon>
        <taxon>Lachnospirales</taxon>
        <taxon>Lachnospiraceae</taxon>
        <taxon>Kineothrix</taxon>
    </lineage>
</organism>
<protein>
    <recommendedName>
        <fullName evidence="3">Immunity protein 26 of polymorphic toxin system</fullName>
    </recommendedName>
</protein>
<proteinExistence type="predicted"/>
<dbReference type="RefSeq" id="WP_342758214.1">
    <property type="nucleotide sequence ID" value="NZ_CP146256.1"/>
</dbReference>
<evidence type="ECO:0008006" key="3">
    <source>
        <dbReference type="Google" id="ProtNLM"/>
    </source>
</evidence>